<organism evidence="1 2">
    <name type="scientific">Rhododendron griersonianum</name>
    <dbReference type="NCBI Taxonomy" id="479676"/>
    <lineage>
        <taxon>Eukaryota</taxon>
        <taxon>Viridiplantae</taxon>
        <taxon>Streptophyta</taxon>
        <taxon>Embryophyta</taxon>
        <taxon>Tracheophyta</taxon>
        <taxon>Spermatophyta</taxon>
        <taxon>Magnoliopsida</taxon>
        <taxon>eudicotyledons</taxon>
        <taxon>Gunneridae</taxon>
        <taxon>Pentapetalae</taxon>
        <taxon>asterids</taxon>
        <taxon>Ericales</taxon>
        <taxon>Ericaceae</taxon>
        <taxon>Ericoideae</taxon>
        <taxon>Rhodoreae</taxon>
        <taxon>Rhododendron</taxon>
    </lineage>
</organism>
<protein>
    <submittedName>
        <fullName evidence="1">Uncharacterized protein</fullName>
    </submittedName>
</protein>
<dbReference type="Proteomes" id="UP000823749">
    <property type="component" value="Chromosome 9"/>
</dbReference>
<name>A0AAV6IVM9_9ERIC</name>
<dbReference type="AlphaFoldDB" id="A0AAV6IVM9"/>
<gene>
    <name evidence="1" type="ORF">RHGRI_026575</name>
</gene>
<proteinExistence type="predicted"/>
<reference evidence="1" key="1">
    <citation type="submission" date="2020-08" db="EMBL/GenBank/DDBJ databases">
        <title>Plant Genome Project.</title>
        <authorList>
            <person name="Zhang R.-G."/>
        </authorList>
    </citation>
    <scope>NUCLEOTIDE SEQUENCE</scope>
    <source>
        <strain evidence="1">WSP0</strain>
        <tissue evidence="1">Leaf</tissue>
    </source>
</reference>
<accession>A0AAV6IVM9</accession>
<dbReference type="EMBL" id="JACTNZ010000009">
    <property type="protein sequence ID" value="KAG5532000.1"/>
    <property type="molecule type" value="Genomic_DNA"/>
</dbReference>
<comment type="caution">
    <text evidence="1">The sequence shown here is derived from an EMBL/GenBank/DDBJ whole genome shotgun (WGS) entry which is preliminary data.</text>
</comment>
<evidence type="ECO:0000313" key="1">
    <source>
        <dbReference type="EMBL" id="KAG5532000.1"/>
    </source>
</evidence>
<sequence>MLFSVAASTLAGEVHTKKLPSKKFTPKYLVLYRWDSRTWPQSEHTTSVARLPSEQYTSAIGLLRWQFVGAR</sequence>
<evidence type="ECO:0000313" key="2">
    <source>
        <dbReference type="Proteomes" id="UP000823749"/>
    </source>
</evidence>
<keyword evidence="2" id="KW-1185">Reference proteome</keyword>